<organism evidence="7 8">
    <name type="scientific">Apostasia shenzhenica</name>
    <dbReference type="NCBI Taxonomy" id="1088818"/>
    <lineage>
        <taxon>Eukaryota</taxon>
        <taxon>Viridiplantae</taxon>
        <taxon>Streptophyta</taxon>
        <taxon>Embryophyta</taxon>
        <taxon>Tracheophyta</taxon>
        <taxon>Spermatophyta</taxon>
        <taxon>Magnoliopsida</taxon>
        <taxon>Liliopsida</taxon>
        <taxon>Asparagales</taxon>
        <taxon>Orchidaceae</taxon>
        <taxon>Apostasioideae</taxon>
        <taxon>Apostasia</taxon>
    </lineage>
</organism>
<dbReference type="EMBL" id="KZ451998">
    <property type="protein sequence ID" value="PKA53422.1"/>
    <property type="molecule type" value="Genomic_DNA"/>
</dbReference>
<dbReference type="Proteomes" id="UP000236161">
    <property type="component" value="Unassembled WGS sequence"/>
</dbReference>
<dbReference type="AlphaFoldDB" id="A0A2I0ACZ0"/>
<evidence type="ECO:0000256" key="4">
    <source>
        <dbReference type="ARBA" id="ARBA00022737"/>
    </source>
</evidence>
<dbReference type="GO" id="GO:0005576">
    <property type="term" value="C:extracellular region"/>
    <property type="evidence" value="ECO:0007669"/>
    <property type="project" value="UniProtKB-SubCell"/>
</dbReference>
<reference evidence="7 8" key="1">
    <citation type="journal article" date="2017" name="Nature">
        <title>The Apostasia genome and the evolution of orchids.</title>
        <authorList>
            <person name="Zhang G.Q."/>
            <person name="Liu K.W."/>
            <person name="Li Z."/>
            <person name="Lohaus R."/>
            <person name="Hsiao Y.Y."/>
            <person name="Niu S.C."/>
            <person name="Wang J.Y."/>
            <person name="Lin Y.C."/>
            <person name="Xu Q."/>
            <person name="Chen L.J."/>
            <person name="Yoshida K."/>
            <person name="Fujiwara S."/>
            <person name="Wang Z.W."/>
            <person name="Zhang Y.Q."/>
            <person name="Mitsuda N."/>
            <person name="Wang M."/>
            <person name="Liu G.H."/>
            <person name="Pecoraro L."/>
            <person name="Huang H.X."/>
            <person name="Xiao X.J."/>
            <person name="Lin M."/>
            <person name="Wu X.Y."/>
            <person name="Wu W.L."/>
            <person name="Chen Y.Y."/>
            <person name="Chang S.B."/>
            <person name="Sakamoto S."/>
            <person name="Ohme-Takagi M."/>
            <person name="Yagi M."/>
            <person name="Zeng S.J."/>
            <person name="Shen C.Y."/>
            <person name="Yeh C.M."/>
            <person name="Luo Y.B."/>
            <person name="Tsai W.C."/>
            <person name="Van de Peer Y."/>
            <person name="Liu Z.J."/>
        </authorList>
    </citation>
    <scope>NUCLEOTIDE SEQUENCE [LARGE SCALE GENOMIC DNA]</scope>
    <source>
        <strain evidence="8">cv. Shenzhen</strain>
        <tissue evidence="7">Stem</tissue>
    </source>
</reference>
<evidence type="ECO:0000313" key="7">
    <source>
        <dbReference type="EMBL" id="PKA53422.1"/>
    </source>
</evidence>
<evidence type="ECO:0000256" key="2">
    <source>
        <dbReference type="ARBA" id="ARBA00022525"/>
    </source>
</evidence>
<comment type="similarity">
    <text evidence="5">Belongs to the cysteine-rich repeat secretory protein family.</text>
</comment>
<dbReference type="Gene3D" id="3.30.430.20">
    <property type="entry name" value="Gnk2 domain, C-X8-C-X2-C motif"/>
    <property type="match status" value="1"/>
</dbReference>
<dbReference type="PROSITE" id="PS51473">
    <property type="entry name" value="GNK2"/>
    <property type="match status" value="1"/>
</dbReference>
<keyword evidence="4" id="KW-0677">Repeat</keyword>
<evidence type="ECO:0000259" key="6">
    <source>
        <dbReference type="PROSITE" id="PS51473"/>
    </source>
</evidence>
<dbReference type="InterPro" id="IPR002902">
    <property type="entry name" value="GNK2"/>
</dbReference>
<dbReference type="InterPro" id="IPR050581">
    <property type="entry name" value="CRR_secretory_protein"/>
</dbReference>
<feature type="domain" description="Gnk2-homologous" evidence="6">
    <location>
        <begin position="1"/>
        <end position="82"/>
    </location>
</feature>
<gene>
    <name evidence="7" type="ORF">AXF42_Ash012364</name>
</gene>
<sequence length="228" mass="26249">MRLQVETVPLKWERYFVRDLEIQLHRNAILKSVGQCPRNLSTFACLSCMEDAMEVILKDCHGLDACGVVSSSCSLKYSTITWYKVSNQTVDRDDAPNLVFRLIQSVSRVPMHYWEYFNKAVRKEMRLLVKTVSSKWEGYFIRDLEIKLPTNAILKSVGQCPRNLSISACLTCMEAAMEVILQKCHGLNACGVLRNTVSFKIYRRNEVTADNVEWSARKDQQRSRILSK</sequence>
<dbReference type="PANTHER" id="PTHR32411">
    <property type="entry name" value="CYSTEINE-RICH REPEAT SECRETORY PROTEIN 38-RELATED"/>
    <property type="match status" value="1"/>
</dbReference>
<accession>A0A2I0ACZ0</accession>
<keyword evidence="3" id="KW-0732">Signal</keyword>
<proteinExistence type="inferred from homology"/>
<protein>
    <recommendedName>
        <fullName evidence="6">Gnk2-homologous domain-containing protein</fullName>
    </recommendedName>
</protein>
<name>A0A2I0ACZ0_9ASPA</name>
<keyword evidence="8" id="KW-1185">Reference proteome</keyword>
<evidence type="ECO:0000313" key="8">
    <source>
        <dbReference type="Proteomes" id="UP000236161"/>
    </source>
</evidence>
<evidence type="ECO:0000256" key="3">
    <source>
        <dbReference type="ARBA" id="ARBA00022729"/>
    </source>
</evidence>
<evidence type="ECO:0000256" key="5">
    <source>
        <dbReference type="ARBA" id="ARBA00038515"/>
    </source>
</evidence>
<evidence type="ECO:0000256" key="1">
    <source>
        <dbReference type="ARBA" id="ARBA00004613"/>
    </source>
</evidence>
<comment type="subcellular location">
    <subcellularLocation>
        <location evidence="1">Secreted</location>
    </subcellularLocation>
</comment>
<dbReference type="InterPro" id="IPR038408">
    <property type="entry name" value="GNK2_sf"/>
</dbReference>
<keyword evidence="2" id="KW-0964">Secreted</keyword>